<feature type="transmembrane region" description="Helical" evidence="14">
    <location>
        <begin position="60"/>
        <end position="83"/>
    </location>
</feature>
<dbReference type="InterPro" id="IPR040690">
    <property type="entry name" value="FtsX_ECD"/>
</dbReference>
<dbReference type="InterPro" id="IPR004513">
    <property type="entry name" value="FtsX"/>
</dbReference>
<dbReference type="PANTHER" id="PTHR47755">
    <property type="entry name" value="CELL DIVISION PROTEIN FTSX"/>
    <property type="match status" value="1"/>
</dbReference>
<keyword evidence="9 14" id="KW-1133">Transmembrane helix</keyword>
<dbReference type="EMBL" id="VTUU01000006">
    <property type="protein sequence ID" value="KAA1172721.1"/>
    <property type="molecule type" value="Genomic_DNA"/>
</dbReference>
<comment type="similarity">
    <text evidence="2 12">Belongs to the ABC-4 integral membrane protein family. FtsX subfamily.</text>
</comment>
<feature type="transmembrane region" description="Helical" evidence="14">
    <location>
        <begin position="262"/>
        <end position="283"/>
    </location>
</feature>
<evidence type="ECO:0000256" key="10">
    <source>
        <dbReference type="ARBA" id="ARBA00023136"/>
    </source>
</evidence>
<evidence type="ECO:0000256" key="4">
    <source>
        <dbReference type="ARBA" id="ARBA00021907"/>
    </source>
</evidence>
<dbReference type="GO" id="GO:0051301">
    <property type="term" value="P:cell division"/>
    <property type="evidence" value="ECO:0007669"/>
    <property type="project" value="UniProtKB-KW"/>
</dbReference>
<evidence type="ECO:0000256" key="13">
    <source>
        <dbReference type="SAM" id="MobiDB-lite"/>
    </source>
</evidence>
<evidence type="ECO:0000313" key="17">
    <source>
        <dbReference type="EMBL" id="KAA1172721.1"/>
    </source>
</evidence>
<dbReference type="AlphaFoldDB" id="A0A5B0VFD7"/>
<comment type="function">
    <text evidence="12">Part of the ABC transporter FtsEX involved in cellular division.</text>
</comment>
<evidence type="ECO:0000259" key="15">
    <source>
        <dbReference type="Pfam" id="PF02687"/>
    </source>
</evidence>
<proteinExistence type="inferred from homology"/>
<dbReference type="Pfam" id="PF02687">
    <property type="entry name" value="FtsX"/>
    <property type="match status" value="1"/>
</dbReference>
<feature type="transmembrane region" description="Helical" evidence="14">
    <location>
        <begin position="303"/>
        <end position="327"/>
    </location>
</feature>
<comment type="subcellular location">
    <subcellularLocation>
        <location evidence="1">Cell inner membrane</location>
        <topology evidence="1">Multi-pass membrane protein</topology>
    </subcellularLocation>
</comment>
<dbReference type="InterPro" id="IPR047590">
    <property type="entry name" value="FtsX_proteobact-type"/>
</dbReference>
<feature type="domain" description="ABC3 transporter permease C-terminal" evidence="15">
    <location>
        <begin position="212"/>
        <end position="327"/>
    </location>
</feature>
<keyword evidence="10 12" id="KW-0472">Membrane</keyword>
<feature type="transmembrane region" description="Helical" evidence="14">
    <location>
        <begin position="209"/>
        <end position="229"/>
    </location>
</feature>
<keyword evidence="18" id="KW-1185">Reference proteome</keyword>
<dbReference type="Pfam" id="PF18075">
    <property type="entry name" value="FtsX_ECD"/>
    <property type="match status" value="1"/>
</dbReference>
<dbReference type="NCBIfam" id="TIGR00439">
    <property type="entry name" value="FtsX_Gneg"/>
    <property type="match status" value="1"/>
</dbReference>
<gene>
    <name evidence="17" type="primary">ftsX</name>
    <name evidence="17" type="ORF">FWJ25_12960</name>
</gene>
<sequence length="340" mass="37310">MATDSRRKPESPKGSKPVGRQGAKQAQSPWRQQADSYLGHHRKVAKDSAQRLWRTPVASLMTWMVMGVALALPVALLLVLMSLEGVSAGWESGARVTAYLKLDVGVDEARGLLQEIESDSRISEVELVERDQALAEFRISSGLDEALDFLQENPLPHTLLITPEDSARTEAGVEGLVRYIQKMDSVERVQVDLGWLQRLNAITEMLSRAVWALSVLLAAAVVLVIGNTVRLAIENRRDEILVAKLVGGTDSFVRRPFLYTGAWFGLGGGVVAFILLELSLWWLNGPIERLAGLYRSDFSLAGLSFDGAFALIIVAMVLGWLGAWVAVKRHMDDIDPGEIA</sequence>
<evidence type="ECO:0000256" key="3">
    <source>
        <dbReference type="ARBA" id="ARBA00011160"/>
    </source>
</evidence>
<evidence type="ECO:0000256" key="2">
    <source>
        <dbReference type="ARBA" id="ARBA00007379"/>
    </source>
</evidence>
<accession>A0A5B0VFD7</accession>
<dbReference type="PIRSF" id="PIRSF003097">
    <property type="entry name" value="FtsX"/>
    <property type="match status" value="1"/>
</dbReference>
<comment type="subunit">
    <text evidence="3">Forms a membrane-associated complex with FtsE.</text>
</comment>
<evidence type="ECO:0000256" key="8">
    <source>
        <dbReference type="ARBA" id="ARBA00022692"/>
    </source>
</evidence>
<evidence type="ECO:0000259" key="16">
    <source>
        <dbReference type="Pfam" id="PF18075"/>
    </source>
</evidence>
<name>A0A5B0VFD7_9GAMM</name>
<protein>
    <recommendedName>
        <fullName evidence="4 12">Cell division protein FtsX</fullName>
    </recommendedName>
</protein>
<feature type="region of interest" description="Disordered" evidence="13">
    <location>
        <begin position="1"/>
        <end position="32"/>
    </location>
</feature>
<evidence type="ECO:0000256" key="12">
    <source>
        <dbReference type="PIRNR" id="PIRNR003097"/>
    </source>
</evidence>
<dbReference type="Proteomes" id="UP000323161">
    <property type="component" value="Unassembled WGS sequence"/>
</dbReference>
<dbReference type="RefSeq" id="WP_149600683.1">
    <property type="nucleotide sequence ID" value="NZ_VTUU01000006.1"/>
</dbReference>
<evidence type="ECO:0000256" key="14">
    <source>
        <dbReference type="SAM" id="Phobius"/>
    </source>
</evidence>
<evidence type="ECO:0000256" key="5">
    <source>
        <dbReference type="ARBA" id="ARBA00022475"/>
    </source>
</evidence>
<keyword evidence="8 14" id="KW-0812">Transmembrane</keyword>
<evidence type="ECO:0000313" key="18">
    <source>
        <dbReference type="Proteomes" id="UP000323161"/>
    </source>
</evidence>
<evidence type="ECO:0000256" key="1">
    <source>
        <dbReference type="ARBA" id="ARBA00004429"/>
    </source>
</evidence>
<evidence type="ECO:0000256" key="11">
    <source>
        <dbReference type="ARBA" id="ARBA00023306"/>
    </source>
</evidence>
<dbReference type="PANTHER" id="PTHR47755:SF1">
    <property type="entry name" value="CELL DIVISION PROTEIN FTSX"/>
    <property type="match status" value="1"/>
</dbReference>
<keyword evidence="11 12" id="KW-0131">Cell cycle</keyword>
<evidence type="ECO:0000256" key="9">
    <source>
        <dbReference type="ARBA" id="ARBA00022989"/>
    </source>
</evidence>
<reference evidence="17 18" key="1">
    <citation type="submission" date="2019-08" db="EMBL/GenBank/DDBJ databases">
        <title>Marinobacter ZYF650 sp. nov., a marine bacterium isolated from seawater of the Mariana trench.</title>
        <authorList>
            <person name="Ahmad W."/>
        </authorList>
    </citation>
    <scope>NUCLEOTIDE SEQUENCE [LARGE SCALE GENOMIC DNA]</scope>
    <source>
        <strain evidence="17 18">ZYF650</strain>
    </source>
</reference>
<evidence type="ECO:0000256" key="6">
    <source>
        <dbReference type="ARBA" id="ARBA00022519"/>
    </source>
</evidence>
<keyword evidence="6 12" id="KW-0997">Cell inner membrane</keyword>
<dbReference type="GO" id="GO:0032153">
    <property type="term" value="C:cell division site"/>
    <property type="evidence" value="ECO:0007669"/>
    <property type="project" value="TreeGrafter"/>
</dbReference>
<feature type="compositionally biased region" description="Basic and acidic residues" evidence="13">
    <location>
        <begin position="1"/>
        <end position="13"/>
    </location>
</feature>
<dbReference type="InterPro" id="IPR003838">
    <property type="entry name" value="ABC3_permease_C"/>
</dbReference>
<dbReference type="Gene3D" id="3.30.70.3040">
    <property type="match status" value="1"/>
</dbReference>
<comment type="caution">
    <text evidence="17">The sequence shown here is derived from an EMBL/GenBank/DDBJ whole genome shotgun (WGS) entry which is preliminary data.</text>
</comment>
<dbReference type="GO" id="GO:0005886">
    <property type="term" value="C:plasma membrane"/>
    <property type="evidence" value="ECO:0007669"/>
    <property type="project" value="UniProtKB-SubCell"/>
</dbReference>
<feature type="domain" description="FtsX extracellular" evidence="16">
    <location>
        <begin position="95"/>
        <end position="189"/>
    </location>
</feature>
<keyword evidence="5 12" id="KW-1003">Cell membrane</keyword>
<organism evidence="17 18">
    <name type="scientific">Marinobacter salinexigens</name>
    <dbReference type="NCBI Taxonomy" id="2919747"/>
    <lineage>
        <taxon>Bacteria</taxon>
        <taxon>Pseudomonadati</taxon>
        <taxon>Pseudomonadota</taxon>
        <taxon>Gammaproteobacteria</taxon>
        <taxon>Pseudomonadales</taxon>
        <taxon>Marinobacteraceae</taxon>
        <taxon>Marinobacter</taxon>
    </lineage>
</organism>
<keyword evidence="7 12" id="KW-0132">Cell division</keyword>
<evidence type="ECO:0000256" key="7">
    <source>
        <dbReference type="ARBA" id="ARBA00022618"/>
    </source>
</evidence>